<dbReference type="SUPFAM" id="SSF54675">
    <property type="entry name" value="Nicotinate/Quinolinate PRTase N-terminal domain-like"/>
    <property type="match status" value="1"/>
</dbReference>
<evidence type="ECO:0000313" key="10">
    <source>
        <dbReference type="Proteomes" id="UP000033881"/>
    </source>
</evidence>
<evidence type="ECO:0000313" key="9">
    <source>
        <dbReference type="EMBL" id="KKQ99898.1"/>
    </source>
</evidence>
<accession>A0A0G0M6Y2</accession>
<gene>
    <name evidence="9" type="ORF">UT24_C0022G0019</name>
</gene>
<comment type="pathway">
    <text evidence="1">Cofactor biosynthesis; NAD(+) biosynthesis; nicotinate D-ribonucleotide from nicotinate: step 1/1.</text>
</comment>
<dbReference type="GO" id="GO:0004516">
    <property type="term" value="F:nicotinate phosphoribosyltransferase activity"/>
    <property type="evidence" value="ECO:0007669"/>
    <property type="project" value="UniProtKB-EC"/>
</dbReference>
<dbReference type="GO" id="GO:0005829">
    <property type="term" value="C:cytosol"/>
    <property type="evidence" value="ECO:0007669"/>
    <property type="project" value="TreeGrafter"/>
</dbReference>
<keyword evidence="6" id="KW-0662">Pyridine nucleotide biosynthesis</keyword>
<organism evidence="9 10">
    <name type="scientific">Candidatus Woesebacteria bacterium GW2011_GWB1_39_12</name>
    <dbReference type="NCBI Taxonomy" id="1618574"/>
    <lineage>
        <taxon>Bacteria</taxon>
        <taxon>Candidatus Woeseibacteriota</taxon>
    </lineage>
</organism>
<keyword evidence="9" id="KW-0328">Glycosyltransferase</keyword>
<evidence type="ECO:0000256" key="5">
    <source>
        <dbReference type="ARBA" id="ARBA00022598"/>
    </source>
</evidence>
<evidence type="ECO:0000256" key="6">
    <source>
        <dbReference type="ARBA" id="ARBA00022642"/>
    </source>
</evidence>
<evidence type="ECO:0000256" key="1">
    <source>
        <dbReference type="ARBA" id="ARBA00004952"/>
    </source>
</evidence>
<dbReference type="AlphaFoldDB" id="A0A0G0M6Y2"/>
<dbReference type="InterPro" id="IPR040727">
    <property type="entry name" value="NAPRTase_N"/>
</dbReference>
<protein>
    <recommendedName>
        <fullName evidence="3">nicotinate phosphoribosyltransferase</fullName>
        <ecNumber evidence="3">6.3.4.21</ecNumber>
    </recommendedName>
</protein>
<dbReference type="PANTHER" id="PTHR11098">
    <property type="entry name" value="NICOTINATE PHOSPHORIBOSYLTRANSFERASE"/>
    <property type="match status" value="1"/>
</dbReference>
<keyword evidence="4" id="KW-0597">Phosphoprotein</keyword>
<evidence type="ECO:0000256" key="3">
    <source>
        <dbReference type="ARBA" id="ARBA00013236"/>
    </source>
</evidence>
<dbReference type="InterPro" id="IPR036068">
    <property type="entry name" value="Nicotinate_pribotase-like_C"/>
</dbReference>
<sequence length="401" mass="45881">MTTPIITSLLDTDFYKITIANFLFQNGHSDVPVSYEFRNRTTDVNLNEFFSIEDIRYQFDFVSNLRFTSDDINYLRSLGYFNEDFLEKLITIRLSVPIVENTDKDFFIRVEGGWLDSIWWEIPILSIISHLYVQSAMIKFGIDSNQFDRSVVEKMHLLTTRPNIKVIEFGTRRRAGLNFQRQALVRTLEICPTQLVGTSNVMLAKELGLKPIGTVAHECDMVYSGIYRNNLADSPRIRRDDWRKVYGDQLAIHLPDTFGSDYFWNSISKEEIEQMTGFRPDSGIPRDRIQQGIDTIKAAGCNPLEKLGVPSDGLDWESITAIDDEFSNQIKLVNGVGSWYTGCCNLGIRPCSLVVKVAQANRHGVVKLSDNLEKAVGEPKDIDEYCKAFGYINTLRERCKF</sequence>
<dbReference type="EMBL" id="LBWB01000022">
    <property type="protein sequence ID" value="KKQ99898.1"/>
    <property type="molecule type" value="Genomic_DNA"/>
</dbReference>
<dbReference type="UniPathway" id="UPA00253">
    <property type="reaction ID" value="UER00457"/>
</dbReference>
<keyword evidence="9" id="KW-0808">Transferase</keyword>
<dbReference type="PANTHER" id="PTHR11098:SF1">
    <property type="entry name" value="NICOTINATE PHOSPHORIBOSYLTRANSFERASE"/>
    <property type="match status" value="1"/>
</dbReference>
<dbReference type="GO" id="GO:0016757">
    <property type="term" value="F:glycosyltransferase activity"/>
    <property type="evidence" value="ECO:0007669"/>
    <property type="project" value="UniProtKB-KW"/>
</dbReference>
<dbReference type="STRING" id="1618574.UT24_C0022G0019"/>
<dbReference type="PIRSF" id="PIRSF000484">
    <property type="entry name" value="NAPRT"/>
    <property type="match status" value="1"/>
</dbReference>
<dbReference type="InterPro" id="IPR041525">
    <property type="entry name" value="N/Namide_PRibTrfase"/>
</dbReference>
<comment type="caution">
    <text evidence="9">The sequence shown here is derived from an EMBL/GenBank/DDBJ whole genome shotgun (WGS) entry which is preliminary data.</text>
</comment>
<keyword evidence="5" id="KW-0436">Ligase</keyword>
<dbReference type="Gene3D" id="3.20.140.10">
    <property type="entry name" value="nicotinate phosphoribosyltransferase"/>
    <property type="match status" value="1"/>
</dbReference>
<name>A0A0G0M6Y2_9BACT</name>
<dbReference type="Proteomes" id="UP000033881">
    <property type="component" value="Unassembled WGS sequence"/>
</dbReference>
<evidence type="ECO:0000259" key="7">
    <source>
        <dbReference type="Pfam" id="PF04095"/>
    </source>
</evidence>
<dbReference type="InterPro" id="IPR007229">
    <property type="entry name" value="Nic_PRibTrfase-Fam"/>
</dbReference>
<proteinExistence type="inferred from homology"/>
<evidence type="ECO:0000256" key="2">
    <source>
        <dbReference type="ARBA" id="ARBA00010897"/>
    </source>
</evidence>
<dbReference type="PATRIC" id="fig|1618574.4.peg.1436"/>
<dbReference type="EC" id="6.3.4.21" evidence="3"/>
<evidence type="ECO:0000259" key="8">
    <source>
        <dbReference type="Pfam" id="PF17767"/>
    </source>
</evidence>
<dbReference type="Pfam" id="PF04095">
    <property type="entry name" value="NAPRTase"/>
    <property type="match status" value="1"/>
</dbReference>
<evidence type="ECO:0000256" key="4">
    <source>
        <dbReference type="ARBA" id="ARBA00022553"/>
    </source>
</evidence>
<feature type="domain" description="Nicotinate phosphoribosyltransferase N-terminal" evidence="8">
    <location>
        <begin position="10"/>
        <end position="129"/>
    </location>
</feature>
<dbReference type="GO" id="GO:0034355">
    <property type="term" value="P:NAD+ biosynthetic process via the salvage pathway"/>
    <property type="evidence" value="ECO:0007669"/>
    <property type="project" value="TreeGrafter"/>
</dbReference>
<reference evidence="9 10" key="1">
    <citation type="journal article" date="2015" name="Nature">
        <title>rRNA introns, odd ribosomes, and small enigmatic genomes across a large radiation of phyla.</title>
        <authorList>
            <person name="Brown C.T."/>
            <person name="Hug L.A."/>
            <person name="Thomas B.C."/>
            <person name="Sharon I."/>
            <person name="Castelle C.J."/>
            <person name="Singh A."/>
            <person name="Wilkins M.J."/>
            <person name="Williams K.H."/>
            <person name="Banfield J.F."/>
        </authorList>
    </citation>
    <scope>NUCLEOTIDE SEQUENCE [LARGE SCALE GENOMIC DNA]</scope>
</reference>
<dbReference type="Pfam" id="PF17767">
    <property type="entry name" value="NAPRTase_N"/>
    <property type="match status" value="1"/>
</dbReference>
<dbReference type="SUPFAM" id="SSF51690">
    <property type="entry name" value="Nicotinate/Quinolinate PRTase C-terminal domain-like"/>
    <property type="match status" value="1"/>
</dbReference>
<comment type="similarity">
    <text evidence="2">Belongs to the NAPRTase family.</text>
</comment>
<feature type="domain" description="Nicotinate/nicotinamide phosphoribosyltransferase" evidence="7">
    <location>
        <begin position="165"/>
        <end position="389"/>
    </location>
</feature>